<dbReference type="OrthoDB" id="5578001at2759"/>
<evidence type="ECO:0000313" key="3">
    <source>
        <dbReference type="Proteomes" id="UP000242180"/>
    </source>
</evidence>
<protein>
    <submittedName>
        <fullName evidence="2">Uncharacterized protein</fullName>
    </submittedName>
</protein>
<name>A0A1X2HLB1_SYNRA</name>
<keyword evidence="3" id="KW-1185">Reference proteome</keyword>
<feature type="compositionally biased region" description="Low complexity" evidence="1">
    <location>
        <begin position="356"/>
        <end position="387"/>
    </location>
</feature>
<evidence type="ECO:0000313" key="2">
    <source>
        <dbReference type="EMBL" id="ORZ00205.1"/>
    </source>
</evidence>
<feature type="compositionally biased region" description="Basic and acidic residues" evidence="1">
    <location>
        <begin position="171"/>
        <end position="189"/>
    </location>
</feature>
<reference evidence="2 3" key="1">
    <citation type="submission" date="2016-07" db="EMBL/GenBank/DDBJ databases">
        <title>Pervasive Adenine N6-methylation of Active Genes in Fungi.</title>
        <authorList>
            <consortium name="DOE Joint Genome Institute"/>
            <person name="Mondo S.J."/>
            <person name="Dannebaum R.O."/>
            <person name="Kuo R.C."/>
            <person name="Labutti K."/>
            <person name="Haridas S."/>
            <person name="Kuo A."/>
            <person name="Salamov A."/>
            <person name="Ahrendt S.R."/>
            <person name="Lipzen A."/>
            <person name="Sullivan W."/>
            <person name="Andreopoulos W.B."/>
            <person name="Clum A."/>
            <person name="Lindquist E."/>
            <person name="Daum C."/>
            <person name="Ramamoorthy G.K."/>
            <person name="Gryganskyi A."/>
            <person name="Culley D."/>
            <person name="Magnuson J.K."/>
            <person name="James T.Y."/>
            <person name="O'Malley M.A."/>
            <person name="Stajich J.E."/>
            <person name="Spatafora J.W."/>
            <person name="Visel A."/>
            <person name="Grigoriev I.V."/>
        </authorList>
    </citation>
    <scope>NUCLEOTIDE SEQUENCE [LARGE SCALE GENOMIC DNA]</scope>
    <source>
        <strain evidence="2 3">NRRL 2496</strain>
    </source>
</reference>
<accession>A0A1X2HLB1</accession>
<feature type="region of interest" description="Disordered" evidence="1">
    <location>
        <begin position="157"/>
        <end position="261"/>
    </location>
</feature>
<gene>
    <name evidence="2" type="ORF">BCR43DRAFT_452077</name>
</gene>
<feature type="region of interest" description="Disordered" evidence="1">
    <location>
        <begin position="355"/>
        <end position="392"/>
    </location>
</feature>
<organism evidence="2 3">
    <name type="scientific">Syncephalastrum racemosum</name>
    <name type="common">Filamentous fungus</name>
    <dbReference type="NCBI Taxonomy" id="13706"/>
    <lineage>
        <taxon>Eukaryota</taxon>
        <taxon>Fungi</taxon>
        <taxon>Fungi incertae sedis</taxon>
        <taxon>Mucoromycota</taxon>
        <taxon>Mucoromycotina</taxon>
        <taxon>Mucoromycetes</taxon>
        <taxon>Mucorales</taxon>
        <taxon>Syncephalastraceae</taxon>
        <taxon>Syncephalastrum</taxon>
    </lineage>
</organism>
<feature type="compositionally biased region" description="Acidic residues" evidence="1">
    <location>
        <begin position="250"/>
        <end position="260"/>
    </location>
</feature>
<dbReference type="EMBL" id="MCGN01000002">
    <property type="protein sequence ID" value="ORZ00205.1"/>
    <property type="molecule type" value="Genomic_DNA"/>
</dbReference>
<dbReference type="Proteomes" id="UP000242180">
    <property type="component" value="Unassembled WGS sequence"/>
</dbReference>
<evidence type="ECO:0000256" key="1">
    <source>
        <dbReference type="SAM" id="MobiDB-lite"/>
    </source>
</evidence>
<feature type="compositionally biased region" description="Acidic residues" evidence="1">
    <location>
        <begin position="190"/>
        <end position="204"/>
    </location>
</feature>
<comment type="caution">
    <text evidence="2">The sequence shown here is derived from an EMBL/GenBank/DDBJ whole genome shotgun (WGS) entry which is preliminary data.</text>
</comment>
<dbReference type="OMA" id="PEDYWGD"/>
<proteinExistence type="predicted"/>
<feature type="compositionally biased region" description="Acidic residues" evidence="1">
    <location>
        <begin position="218"/>
        <end position="230"/>
    </location>
</feature>
<dbReference type="AlphaFoldDB" id="A0A1X2HLB1"/>
<sequence>MEAIDDWANENIARSVACNVLNYRKQKEYNAIVPLSSKLLCERIRYLLTSDDQWDTVIQWQQDDCPYVIETAWDTPDELYQNQVYYRRLDRETLQCVVEFCHQSKKHYAVVLMLEEEEELKYHNTREFSEAEWKSLTESWSTSLEHAERKFMHHLTHHHQNTDISSSNSNNKKEASANKSDTDPTREAPEDYWGDWSSDEDEQEASLKRTSKKKFDNDTDSEASSSDDDEYYTRWSLDPPGVLTPGPNDHEEDKDEDKDEPENVRLLQPYSAFCDLAASNSNNNPYDLQTTEQQEIQEEYDTSYNPLYTVPSVPDLMDTHRSALTELSQMLHSTLPNPSKSVPAPVIDPLPKIVRSRQQSQDSQQQQNAKPLLTAAAGAAVSAPEGAPQEDHVQDMQRELPGAFPSEKISKEMEQPHSFQREAGRVLLMKSLRALVGVGKLVGFNASDILEMVKTIAVEDAKP</sequence>
<dbReference type="InParanoid" id="A0A1X2HLB1"/>